<feature type="transmembrane region" description="Helical" evidence="6">
    <location>
        <begin position="100"/>
        <end position="123"/>
    </location>
</feature>
<feature type="transmembrane region" description="Helical" evidence="6">
    <location>
        <begin position="30"/>
        <end position="53"/>
    </location>
</feature>
<gene>
    <name evidence="7" type="primary">UGA4</name>
    <name evidence="7" type="ORF">AWJ20_1910</name>
</gene>
<reference evidence="7 8" key="1">
    <citation type="submission" date="2016-02" db="EMBL/GenBank/DDBJ databases">
        <title>Complete genome sequence and transcriptome regulation of the pentose utilising yeast Sugiyamaella lignohabitans.</title>
        <authorList>
            <person name="Bellasio M."/>
            <person name="Peymann A."/>
            <person name="Valli M."/>
            <person name="Sipitzky M."/>
            <person name="Graf A."/>
            <person name="Sauer M."/>
            <person name="Marx H."/>
            <person name="Mattanovich D."/>
        </authorList>
    </citation>
    <scope>NUCLEOTIDE SEQUENCE [LARGE SCALE GENOMIC DNA]</scope>
    <source>
        <strain evidence="7 8">CBS 10342</strain>
    </source>
</reference>
<evidence type="ECO:0000256" key="3">
    <source>
        <dbReference type="ARBA" id="ARBA00022692"/>
    </source>
</evidence>
<feature type="transmembrane region" description="Helical" evidence="6">
    <location>
        <begin position="237"/>
        <end position="258"/>
    </location>
</feature>
<dbReference type="GO" id="GO:0022857">
    <property type="term" value="F:transmembrane transporter activity"/>
    <property type="evidence" value="ECO:0007669"/>
    <property type="project" value="InterPro"/>
</dbReference>
<keyword evidence="5 6" id="KW-0472">Membrane</keyword>
<dbReference type="Proteomes" id="UP000189580">
    <property type="component" value="Chromosome a"/>
</dbReference>
<evidence type="ECO:0000256" key="6">
    <source>
        <dbReference type="SAM" id="Phobius"/>
    </source>
</evidence>
<feature type="transmembrane region" description="Helical" evidence="6">
    <location>
        <begin position="353"/>
        <end position="376"/>
    </location>
</feature>
<dbReference type="Pfam" id="PF13520">
    <property type="entry name" value="AA_permease_2"/>
    <property type="match status" value="1"/>
</dbReference>
<dbReference type="AlphaFoldDB" id="A0A167E3X1"/>
<evidence type="ECO:0000256" key="4">
    <source>
        <dbReference type="ARBA" id="ARBA00022989"/>
    </source>
</evidence>
<evidence type="ECO:0000256" key="1">
    <source>
        <dbReference type="ARBA" id="ARBA00004141"/>
    </source>
</evidence>
<dbReference type="PANTHER" id="PTHR45649:SF6">
    <property type="entry name" value="GABA-SPECIFIC PERMEASE"/>
    <property type="match status" value="1"/>
</dbReference>
<feature type="transmembrane region" description="Helical" evidence="6">
    <location>
        <begin position="148"/>
        <end position="169"/>
    </location>
</feature>
<protein>
    <submittedName>
        <fullName evidence="7">Uga4p</fullName>
    </submittedName>
</protein>
<feature type="transmembrane region" description="Helical" evidence="6">
    <location>
        <begin position="388"/>
        <end position="408"/>
    </location>
</feature>
<keyword evidence="8" id="KW-1185">Reference proteome</keyword>
<keyword evidence="4 6" id="KW-1133">Transmembrane helix</keyword>
<proteinExistence type="predicted"/>
<feature type="transmembrane region" description="Helical" evidence="6">
    <location>
        <begin position="73"/>
        <end position="93"/>
    </location>
</feature>
<evidence type="ECO:0000256" key="2">
    <source>
        <dbReference type="ARBA" id="ARBA00022448"/>
    </source>
</evidence>
<dbReference type="GeneID" id="30033764"/>
<feature type="transmembrane region" description="Helical" evidence="6">
    <location>
        <begin position="181"/>
        <end position="208"/>
    </location>
</feature>
<dbReference type="KEGG" id="slb:AWJ20_1910"/>
<dbReference type="RefSeq" id="XP_018736088.1">
    <property type="nucleotide sequence ID" value="XM_018878824.1"/>
</dbReference>
<evidence type="ECO:0000256" key="5">
    <source>
        <dbReference type="ARBA" id="ARBA00023136"/>
    </source>
</evidence>
<dbReference type="OrthoDB" id="4476201at2759"/>
<dbReference type="GO" id="GO:0016020">
    <property type="term" value="C:membrane"/>
    <property type="evidence" value="ECO:0007669"/>
    <property type="project" value="UniProtKB-SubCell"/>
</dbReference>
<accession>A0A167E3X1</accession>
<dbReference type="EMBL" id="CP014501">
    <property type="protein sequence ID" value="ANB13611.1"/>
    <property type="molecule type" value="Genomic_DNA"/>
</dbReference>
<organism evidence="7 8">
    <name type="scientific">Sugiyamaella lignohabitans</name>
    <dbReference type="NCBI Taxonomy" id="796027"/>
    <lineage>
        <taxon>Eukaryota</taxon>
        <taxon>Fungi</taxon>
        <taxon>Dikarya</taxon>
        <taxon>Ascomycota</taxon>
        <taxon>Saccharomycotina</taxon>
        <taxon>Dipodascomycetes</taxon>
        <taxon>Dipodascales</taxon>
        <taxon>Trichomonascaceae</taxon>
        <taxon>Sugiyamaella</taxon>
    </lineage>
</organism>
<dbReference type="PANTHER" id="PTHR45649">
    <property type="entry name" value="AMINO-ACID PERMEASE BAT1"/>
    <property type="match status" value="1"/>
</dbReference>
<dbReference type="Gene3D" id="1.20.1740.10">
    <property type="entry name" value="Amino acid/polyamine transporter I"/>
    <property type="match status" value="1"/>
</dbReference>
<feature type="transmembrane region" description="Helical" evidence="6">
    <location>
        <begin position="313"/>
        <end position="332"/>
    </location>
</feature>
<comment type="subcellular location">
    <subcellularLocation>
        <location evidence="1">Membrane</location>
        <topology evidence="1">Multi-pass membrane protein</topology>
    </subcellularLocation>
</comment>
<keyword evidence="3 6" id="KW-0812">Transmembrane</keyword>
<evidence type="ECO:0000313" key="7">
    <source>
        <dbReference type="EMBL" id="ANB13611.1"/>
    </source>
</evidence>
<keyword evidence="2" id="KW-0813">Transport</keyword>
<feature type="transmembrane region" description="Helical" evidence="6">
    <location>
        <begin position="286"/>
        <end position="307"/>
    </location>
</feature>
<evidence type="ECO:0000313" key="8">
    <source>
        <dbReference type="Proteomes" id="UP000189580"/>
    </source>
</evidence>
<dbReference type="PIRSF" id="PIRSF006060">
    <property type="entry name" value="AA_transporter"/>
    <property type="match status" value="1"/>
</dbReference>
<name>A0A167E3X1_9ASCO</name>
<dbReference type="InterPro" id="IPR002293">
    <property type="entry name" value="AA/rel_permease1"/>
</dbReference>
<sequence length="449" mass="48870">MAEMGSALPTSGGLYWWTYKFAPEVAKRPLCFLAGYANTLGLVGGLVSIDYGFASMVLSVPAIADPSFAPNKYQTYGVFAACILSHIVIGSIATRVMSRLQTFCIVINMLVIVITVIAVPIGAKNHDALQSGHHVFTDTTNLTDWPYAWTWFLSWMSAIWTIGAFDSCVHLSEEATNAATAVPFGIILSISMCGVLGFAILAVLFASIKDVQAVLATTTGQPMAQIYLDTLGKKWTIAMMVLLFIVQWFMGLSIIVAASRQTWAFSRDGALPLSKYIRELNHKLQVPVRAVIFDGILGLILGLLVLIDGAAAQALFSLGPASNGLAWGLPIFCRHVWFEKDAFVPGPFYLGHFWSRVNGLFASVYLIFVVFVLSMFPAGGPDPTASVMNYTCVINGFVWGGCLVYYFVSARNWFEGPKQTLKAEEIEGVDLIATHSTAHPVHSVRPLKT</sequence>